<keyword evidence="2" id="KW-0472">Membrane</keyword>
<dbReference type="KEGG" id="asla:NCTC11923_01539"/>
<dbReference type="SUPFAM" id="SSF54106">
    <property type="entry name" value="LysM domain"/>
    <property type="match status" value="1"/>
</dbReference>
<reference evidence="4 5" key="1">
    <citation type="submission" date="2018-12" db="EMBL/GenBank/DDBJ databases">
        <authorList>
            <consortium name="Pathogen Informatics"/>
        </authorList>
    </citation>
    <scope>NUCLEOTIDE SEQUENCE [LARGE SCALE GENOMIC DNA]</scope>
    <source>
        <strain evidence="4 5">NCTC11923</strain>
    </source>
</reference>
<keyword evidence="5" id="KW-1185">Reference proteome</keyword>
<dbReference type="AlphaFoldDB" id="A0A448KDC5"/>
<proteinExistence type="predicted"/>
<evidence type="ECO:0000313" key="5">
    <source>
        <dbReference type="Proteomes" id="UP000276899"/>
    </source>
</evidence>
<feature type="region of interest" description="Disordered" evidence="1">
    <location>
        <begin position="1"/>
        <end position="34"/>
    </location>
</feature>
<feature type="transmembrane region" description="Helical" evidence="2">
    <location>
        <begin position="45"/>
        <end position="69"/>
    </location>
</feature>
<dbReference type="InterPro" id="IPR036779">
    <property type="entry name" value="LysM_dom_sf"/>
</dbReference>
<name>A0A448KDC5_9ACTO</name>
<evidence type="ECO:0000256" key="1">
    <source>
        <dbReference type="SAM" id="MobiDB-lite"/>
    </source>
</evidence>
<accession>A0A448KDC5</accession>
<dbReference type="SMART" id="SM00257">
    <property type="entry name" value="LysM"/>
    <property type="match status" value="1"/>
</dbReference>
<gene>
    <name evidence="4" type="ORF">NCTC11923_01539</name>
</gene>
<feature type="compositionally biased region" description="Polar residues" evidence="1">
    <location>
        <begin position="11"/>
        <end position="26"/>
    </location>
</feature>
<keyword evidence="2" id="KW-0812">Transmembrane</keyword>
<dbReference type="Pfam" id="PF01476">
    <property type="entry name" value="LysM"/>
    <property type="match status" value="1"/>
</dbReference>
<protein>
    <submittedName>
        <fullName evidence="4">LysM domain</fullName>
    </submittedName>
</protein>
<dbReference type="STRING" id="1278298.GCA_000428685_01648"/>
<dbReference type="InterPro" id="IPR018392">
    <property type="entry name" value="LysM"/>
</dbReference>
<evidence type="ECO:0000313" key="4">
    <source>
        <dbReference type="EMBL" id="VEG74890.1"/>
    </source>
</evidence>
<dbReference type="EMBL" id="LR134363">
    <property type="protein sequence ID" value="VEG74890.1"/>
    <property type="molecule type" value="Genomic_DNA"/>
</dbReference>
<organism evidence="4 5">
    <name type="scientific">Actinomyces slackii</name>
    <dbReference type="NCBI Taxonomy" id="52774"/>
    <lineage>
        <taxon>Bacteria</taxon>
        <taxon>Bacillati</taxon>
        <taxon>Actinomycetota</taxon>
        <taxon>Actinomycetes</taxon>
        <taxon>Actinomycetales</taxon>
        <taxon>Actinomycetaceae</taxon>
        <taxon>Actinomyces</taxon>
    </lineage>
</organism>
<dbReference type="CDD" id="cd00118">
    <property type="entry name" value="LysM"/>
    <property type="match status" value="1"/>
</dbReference>
<keyword evidence="2" id="KW-1133">Transmembrane helix</keyword>
<feature type="domain" description="LysM" evidence="3">
    <location>
        <begin position="81"/>
        <end position="129"/>
    </location>
</feature>
<evidence type="ECO:0000256" key="2">
    <source>
        <dbReference type="SAM" id="Phobius"/>
    </source>
</evidence>
<dbReference type="PROSITE" id="PS51782">
    <property type="entry name" value="LYSM"/>
    <property type="match status" value="1"/>
</dbReference>
<dbReference type="Proteomes" id="UP000276899">
    <property type="component" value="Chromosome"/>
</dbReference>
<evidence type="ECO:0000259" key="3">
    <source>
        <dbReference type="PROSITE" id="PS51782"/>
    </source>
</evidence>
<dbReference type="Gene3D" id="3.10.350.10">
    <property type="entry name" value="LysM domain"/>
    <property type="match status" value="1"/>
</dbReference>
<sequence length="132" mass="13090">MGASARRPATRGSSAPRTARTANGSVTARRDRPQAAGVAVQVRRAVTVISACLAVIALVATAAVAAVALPGVGSAEATGTAVAVVQPGQSLWEIASSTGTSDVPGTVATIVELNSLEDSTIHAGQRLTVPVH</sequence>